<gene>
    <name evidence="4" type="ORF">PAUS00366_LOCUS7738</name>
</gene>
<dbReference type="PANTHER" id="PTHR10566:SF121">
    <property type="entry name" value="PROTEIN KINASE DOMAIN-CONTAINING PROTEIN"/>
    <property type="match status" value="1"/>
</dbReference>
<feature type="domain" description="ABC1 atypical kinase-like" evidence="3">
    <location>
        <begin position="287"/>
        <end position="537"/>
    </location>
</feature>
<evidence type="ECO:0000259" key="3">
    <source>
        <dbReference type="Pfam" id="PF03109"/>
    </source>
</evidence>
<keyword evidence="2" id="KW-0732">Signal</keyword>
<dbReference type="InterPro" id="IPR011009">
    <property type="entry name" value="Kinase-like_dom_sf"/>
</dbReference>
<dbReference type="PANTHER" id="PTHR10566">
    <property type="entry name" value="CHAPERONE-ACTIVITY OF BC1 COMPLEX CABC1 -RELATED"/>
    <property type="match status" value="1"/>
</dbReference>
<dbReference type="SUPFAM" id="SSF56112">
    <property type="entry name" value="Protein kinase-like (PK-like)"/>
    <property type="match status" value="1"/>
</dbReference>
<dbReference type="InterPro" id="IPR004147">
    <property type="entry name" value="ABC1_dom"/>
</dbReference>
<protein>
    <recommendedName>
        <fullName evidence="3">ABC1 atypical kinase-like domain-containing protein</fullName>
    </recommendedName>
</protein>
<name>A0A7S4AGJ7_9STRA</name>
<dbReference type="AlphaFoldDB" id="A0A7S4AGJ7"/>
<comment type="similarity">
    <text evidence="1">Belongs to the protein kinase superfamily. ADCK protein kinase family.</text>
</comment>
<feature type="signal peptide" evidence="2">
    <location>
        <begin position="1"/>
        <end position="24"/>
    </location>
</feature>
<reference evidence="4" key="1">
    <citation type="submission" date="2021-01" db="EMBL/GenBank/DDBJ databases">
        <authorList>
            <person name="Corre E."/>
            <person name="Pelletier E."/>
            <person name="Niang G."/>
            <person name="Scheremetjew M."/>
            <person name="Finn R."/>
            <person name="Kale V."/>
            <person name="Holt S."/>
            <person name="Cochrane G."/>
            <person name="Meng A."/>
            <person name="Brown T."/>
            <person name="Cohen L."/>
        </authorList>
    </citation>
    <scope>NUCLEOTIDE SEQUENCE</scope>
    <source>
        <strain evidence="4">10249 10 AB</strain>
    </source>
</reference>
<evidence type="ECO:0000256" key="1">
    <source>
        <dbReference type="ARBA" id="ARBA00009670"/>
    </source>
</evidence>
<dbReference type="InterPro" id="IPR050154">
    <property type="entry name" value="UbiB_kinase"/>
</dbReference>
<accession>A0A7S4AGJ7</accession>
<dbReference type="EMBL" id="HBIX01010197">
    <property type="protein sequence ID" value="CAE0714986.1"/>
    <property type="molecule type" value="Transcribed_RNA"/>
</dbReference>
<sequence>MKPQSMTTALSLCILGTVLQSSESFVLTNPNANANANANFNVNVNAVAGRTTVTSNSMPTISATSSTTSVVARWASTLDDKAVDEKADNDNDIDSDTTTTTTADATTTFEDLNKDEDINNFQLGDIDESSSDDTKQVGFAERVTNSGVASAAAVAAAAVNAAVSMKNLEAPDVAKSYIALDKTQQELDEEGLPLVYDKDVIEAYWSKEKGALNKRWGYFVGKAVPFLTRLTTLFIRDGKIVDKEIPALSRQARLDLQDLGPTFIKAGQMMSVRPDVLPQSTLDELTKLQDSVEPFDNTVAVQQIETELGGPLGQFFTSISEKPVAAASLAQVYLATLNDGNDTKVAIKVQRPSVLGTVSKDLYVLRRAAEVFQGLVERFAPQQRTNYVALLNEWSIGFYTELDFNNEARNQQKLRDMLIEKKVKGVMVPKVYDELCTRRILVSEWVEGKKLSDATNEEINRVTPYAQEAFLTQLFEVGFFHADPHPGNLMLLDTPTENGEELALIDCGLMAEINEVDRDFMISAVIHLANKDYASLVDDFIQLKILPDDTNRAAVIPLMDKALSPYVKGGGAKKYEEELKKLYNMEDGNMQSQVGGFQAMTQDALTVLNDVPFSIPPYFAILGRAIVTLEGVALTGNPDYGIILEAYPFIARKLLTRESSTVQSALQEVLYGSSNSDGDGTSGLKLSRLLALLNNAAGSVATQDGAVFVDIDAVPEDGISFREGLKFIMSDDAESLRSLLEPEVDSIVDILTRQIFRQGVQEAIVALTPPRPPSIPFLGDILPASPKLEELPLPVLLPGAEGVRSPSFVVTTIKQLTDAVAPKLSQDDELFALGLADAAEEFFGEGVGDFVRGESVLSTKSIEILLSGLRSGVVGKTDLLSPEAIQTVIDTLSSSLTLIQQQGSSSPESELSMETELKDAVNILDASEKERLDDIVDEVTKRSMTRLLQRLSNVKST</sequence>
<proteinExistence type="inferred from homology"/>
<feature type="chain" id="PRO_5030952286" description="ABC1 atypical kinase-like domain-containing protein" evidence="2">
    <location>
        <begin position="25"/>
        <end position="957"/>
    </location>
</feature>
<evidence type="ECO:0000256" key="2">
    <source>
        <dbReference type="SAM" id="SignalP"/>
    </source>
</evidence>
<evidence type="ECO:0000313" key="4">
    <source>
        <dbReference type="EMBL" id="CAE0714986.1"/>
    </source>
</evidence>
<dbReference type="CDD" id="cd05121">
    <property type="entry name" value="ABC1_ADCK3-like"/>
    <property type="match status" value="1"/>
</dbReference>
<dbReference type="Pfam" id="PF03109">
    <property type="entry name" value="ABC1"/>
    <property type="match status" value="1"/>
</dbReference>
<organism evidence="4">
    <name type="scientific">Pseudo-nitzschia australis</name>
    <dbReference type="NCBI Taxonomy" id="44445"/>
    <lineage>
        <taxon>Eukaryota</taxon>
        <taxon>Sar</taxon>
        <taxon>Stramenopiles</taxon>
        <taxon>Ochrophyta</taxon>
        <taxon>Bacillariophyta</taxon>
        <taxon>Bacillariophyceae</taxon>
        <taxon>Bacillariophycidae</taxon>
        <taxon>Bacillariales</taxon>
        <taxon>Bacillariaceae</taxon>
        <taxon>Pseudo-nitzschia</taxon>
    </lineage>
</organism>